<feature type="region of interest" description="Disordered" evidence="2">
    <location>
        <begin position="25"/>
        <end position="45"/>
    </location>
</feature>
<feature type="compositionally biased region" description="Basic residues" evidence="2">
    <location>
        <begin position="26"/>
        <end position="40"/>
    </location>
</feature>
<evidence type="ECO:0000313" key="4">
    <source>
        <dbReference type="Proteomes" id="UP001295684"/>
    </source>
</evidence>
<accession>A0AAD2DB75</accession>
<dbReference type="AlphaFoldDB" id="A0AAD2DB75"/>
<evidence type="ECO:0000313" key="3">
    <source>
        <dbReference type="EMBL" id="CAI2386285.1"/>
    </source>
</evidence>
<dbReference type="Proteomes" id="UP001295684">
    <property type="component" value="Unassembled WGS sequence"/>
</dbReference>
<keyword evidence="4" id="KW-1185">Reference proteome</keyword>
<organism evidence="3 4">
    <name type="scientific">Euplotes crassus</name>
    <dbReference type="NCBI Taxonomy" id="5936"/>
    <lineage>
        <taxon>Eukaryota</taxon>
        <taxon>Sar</taxon>
        <taxon>Alveolata</taxon>
        <taxon>Ciliophora</taxon>
        <taxon>Intramacronucleata</taxon>
        <taxon>Spirotrichea</taxon>
        <taxon>Hypotrichia</taxon>
        <taxon>Euplotida</taxon>
        <taxon>Euplotidae</taxon>
        <taxon>Moneuplotes</taxon>
    </lineage>
</organism>
<protein>
    <submittedName>
        <fullName evidence="3">Uncharacterized protein</fullName>
    </submittedName>
</protein>
<gene>
    <name evidence="3" type="ORF">ECRASSUSDP1_LOCUS27895</name>
</gene>
<feature type="compositionally biased region" description="Basic residues" evidence="2">
    <location>
        <begin position="317"/>
        <end position="330"/>
    </location>
</feature>
<evidence type="ECO:0000256" key="1">
    <source>
        <dbReference type="SAM" id="Coils"/>
    </source>
</evidence>
<feature type="region of interest" description="Disordered" evidence="2">
    <location>
        <begin position="235"/>
        <end position="264"/>
    </location>
</feature>
<feature type="region of interest" description="Disordered" evidence="2">
    <location>
        <begin position="299"/>
        <end position="330"/>
    </location>
</feature>
<comment type="caution">
    <text evidence="3">The sequence shown here is derived from an EMBL/GenBank/DDBJ whole genome shotgun (WGS) entry which is preliminary data.</text>
</comment>
<evidence type="ECO:0000256" key="2">
    <source>
        <dbReference type="SAM" id="MobiDB-lite"/>
    </source>
</evidence>
<feature type="coiled-coil region" evidence="1">
    <location>
        <begin position="79"/>
        <end position="113"/>
    </location>
</feature>
<name>A0AAD2DB75_EUPCR</name>
<reference evidence="3" key="1">
    <citation type="submission" date="2023-07" db="EMBL/GenBank/DDBJ databases">
        <authorList>
            <consortium name="AG Swart"/>
            <person name="Singh M."/>
            <person name="Singh A."/>
            <person name="Seah K."/>
            <person name="Emmerich C."/>
        </authorList>
    </citation>
    <scope>NUCLEOTIDE SEQUENCE</scope>
    <source>
        <strain evidence="3">DP1</strain>
    </source>
</reference>
<dbReference type="EMBL" id="CAMPGE010028780">
    <property type="protein sequence ID" value="CAI2386285.1"/>
    <property type="molecule type" value="Genomic_DNA"/>
</dbReference>
<keyword evidence="1" id="KW-0175">Coiled coil</keyword>
<sequence>MHLASFIISALYIEQFKMMFLDPSSVKKRKTNSKSPKRKGNSLEPYKFNEMHSRVGKWTVNQQEGISQANRSKPVISEEDSEIEELQVYKQMNEEAQRRKEMKKEKRRKLENMGEIDSEKSEDHLHAFDVLRDQPDWLNMRFKGLLFDHMKHISPKKKKLKKMNITCSNFVCKRLIRSIQDKKTKRKIVKNKKTKKIQHVEEKDLLPQTKRLSNRSKTRGRVEFAILDNINSPVEHREKNQSIKPPNLKFKKNPSAKDPDAKQDTLGVGHLFKVQRAKTINFKNLTRGITLMNKTPKENKITPRKQKAKKRDASNISHKHKAKPKIGPTRSRKHYLRDKIEERFRLQFMSSTKNQNFSYHNKSLTGEYHIIKPNCSNQTWLEIVNNEPDRDHLETTVQKFDKMYGRKNFTTTKTRETKRDFIEGYPRVSSASTSNRRIRNIDIEKYMPREENLFNISQDDVGAFYNPDKDYVLPKKDISVIKYENQMKNYNYKTAHKKAIVPEVNPEKVLRGFHQLGHVKKAHPGPCFNKQSSREVPKSYISARKIRSLCSSLMQSVDFGV</sequence>
<proteinExistence type="predicted"/>